<dbReference type="InterPro" id="IPR000253">
    <property type="entry name" value="FHA_dom"/>
</dbReference>
<comment type="caution">
    <text evidence="4">The sequence shown here is derived from an EMBL/GenBank/DDBJ whole genome shotgun (WGS) entry which is preliminary data.</text>
</comment>
<dbReference type="SMART" id="SM00240">
    <property type="entry name" value="FHA"/>
    <property type="match status" value="1"/>
</dbReference>
<proteinExistence type="predicted"/>
<dbReference type="SUPFAM" id="SSF55073">
    <property type="entry name" value="Nucleotide cyclase"/>
    <property type="match status" value="1"/>
</dbReference>
<protein>
    <submittedName>
        <fullName evidence="4">GAF domain-containing protein</fullName>
    </submittedName>
</protein>
<dbReference type="PROSITE" id="PS50125">
    <property type="entry name" value="GUANYLATE_CYCLASE_2"/>
    <property type="match status" value="1"/>
</dbReference>
<reference evidence="4 5" key="1">
    <citation type="submission" date="2020-10" db="EMBL/GenBank/DDBJ databases">
        <title>Connecting structure to function with the recovery of over 1000 high-quality activated sludge metagenome-assembled genomes encoding full-length rRNA genes using long-read sequencing.</title>
        <authorList>
            <person name="Singleton C.M."/>
            <person name="Petriglieri F."/>
            <person name="Kristensen J.M."/>
            <person name="Kirkegaard R.H."/>
            <person name="Michaelsen T.Y."/>
            <person name="Andersen M.H."/>
            <person name="Karst S.M."/>
            <person name="Dueholm M.S."/>
            <person name="Nielsen P.H."/>
            <person name="Albertsen M."/>
        </authorList>
    </citation>
    <scope>NUCLEOTIDE SEQUENCE [LARGE SCALE GENOMIC DNA]</scope>
    <source>
        <strain evidence="4">OdNE_18-Q3-R46-58_MAXAC.008</strain>
    </source>
</reference>
<dbReference type="GO" id="GO:0004016">
    <property type="term" value="F:adenylate cyclase activity"/>
    <property type="evidence" value="ECO:0007669"/>
    <property type="project" value="UniProtKB-ARBA"/>
</dbReference>
<dbReference type="InterPro" id="IPR008984">
    <property type="entry name" value="SMAD_FHA_dom_sf"/>
</dbReference>
<dbReference type="Proteomes" id="UP000709959">
    <property type="component" value="Unassembled WGS sequence"/>
</dbReference>
<dbReference type="CDD" id="cd07302">
    <property type="entry name" value="CHD"/>
    <property type="match status" value="1"/>
</dbReference>
<dbReference type="CDD" id="cd00060">
    <property type="entry name" value="FHA"/>
    <property type="match status" value="1"/>
</dbReference>
<dbReference type="InterPro" id="IPR029787">
    <property type="entry name" value="Nucleotide_cyclase"/>
</dbReference>
<feature type="region of interest" description="Disordered" evidence="1">
    <location>
        <begin position="529"/>
        <end position="571"/>
    </location>
</feature>
<evidence type="ECO:0000259" key="2">
    <source>
        <dbReference type="PROSITE" id="PS50006"/>
    </source>
</evidence>
<sequence>MKLTLQVDGALHPVTLTEEGVTIGRGDQATIKIQANAVSRVHARVFLKDGRPHVMDMKSLNGTTLNGATLVEPTPLGPGDTILLGEAMVMWVPEGGAAPGSGLNLNLAPRTVASRISLEDRAFDASGSILVPHASLEAMLAQASGQHPAGEAVTLFQRLASMAGTLLRAAGLNELLESVMGLVTAQIPCQRGFILLADAGGELVPELVWEEHPGTHTNPISRTIARTAMDNRVAILTTDARMDPRFSAGESIKIHGITSALCAPLIVEEKAFGVIYLETSLNKGGFKREDEHLLSAMANFAAVGIQREREARFRQRLERYHSPQVVDQILKSSQSKEAPALQAQRCQISVLFADISGFTRMSEGMEPLVLAGILNRTFEAMTDQIFSRGGTLDKYIGDAIMAFFGAPNPDPDHARHATEAAIAMQEALYDLNAMRPEGYPELKMRIGINSGEAFAGDIGCEKRMDYTVMGSTVNLASRLESSVARPGQIVVGPRTAELIGQEGLRQLGAFSLKGIEQEIRPFEVRWDHDSPTAVHGRSGPETGLAPPIHPGPLHWPDHPFMPVEPGRRSRP</sequence>
<dbReference type="SMART" id="SM00065">
    <property type="entry name" value="GAF"/>
    <property type="match status" value="1"/>
</dbReference>
<evidence type="ECO:0000313" key="5">
    <source>
        <dbReference type="Proteomes" id="UP000709959"/>
    </source>
</evidence>
<dbReference type="Gene3D" id="3.30.70.1230">
    <property type="entry name" value="Nucleotide cyclase"/>
    <property type="match status" value="1"/>
</dbReference>
<dbReference type="SUPFAM" id="SSF55781">
    <property type="entry name" value="GAF domain-like"/>
    <property type="match status" value="1"/>
</dbReference>
<evidence type="ECO:0000256" key="1">
    <source>
        <dbReference type="SAM" id="MobiDB-lite"/>
    </source>
</evidence>
<dbReference type="InterPro" id="IPR001054">
    <property type="entry name" value="A/G_cyclase"/>
</dbReference>
<feature type="domain" description="FHA" evidence="2">
    <location>
        <begin position="21"/>
        <end position="70"/>
    </location>
</feature>
<dbReference type="PANTHER" id="PTHR43081">
    <property type="entry name" value="ADENYLATE CYCLASE, TERMINAL-DIFFERENTIATION SPECIFIC-RELATED"/>
    <property type="match status" value="1"/>
</dbReference>
<dbReference type="PANTHER" id="PTHR43081:SF1">
    <property type="entry name" value="ADENYLATE CYCLASE, TERMINAL-DIFFERENTIATION SPECIFIC"/>
    <property type="match status" value="1"/>
</dbReference>
<dbReference type="InterPro" id="IPR029016">
    <property type="entry name" value="GAF-like_dom_sf"/>
</dbReference>
<feature type="domain" description="Guanylate cyclase" evidence="3">
    <location>
        <begin position="349"/>
        <end position="480"/>
    </location>
</feature>
<dbReference type="PROSITE" id="PS50006">
    <property type="entry name" value="FHA_DOMAIN"/>
    <property type="match status" value="1"/>
</dbReference>
<dbReference type="AlphaFoldDB" id="A0A936F2U6"/>
<dbReference type="Gene3D" id="2.60.200.20">
    <property type="match status" value="1"/>
</dbReference>
<dbReference type="InterPro" id="IPR003018">
    <property type="entry name" value="GAF"/>
</dbReference>
<organism evidence="4 5">
    <name type="scientific">Candidatus Geothrix odensensis</name>
    <dbReference type="NCBI Taxonomy" id="2954440"/>
    <lineage>
        <taxon>Bacteria</taxon>
        <taxon>Pseudomonadati</taxon>
        <taxon>Acidobacteriota</taxon>
        <taxon>Holophagae</taxon>
        <taxon>Holophagales</taxon>
        <taxon>Holophagaceae</taxon>
        <taxon>Geothrix</taxon>
    </lineage>
</organism>
<dbReference type="GO" id="GO:0035556">
    <property type="term" value="P:intracellular signal transduction"/>
    <property type="evidence" value="ECO:0007669"/>
    <property type="project" value="InterPro"/>
</dbReference>
<accession>A0A936F2U6</accession>
<dbReference type="InterPro" id="IPR050697">
    <property type="entry name" value="Adenylyl/Guanylyl_Cyclase_3/4"/>
</dbReference>
<dbReference type="Gene3D" id="3.30.450.40">
    <property type="match status" value="1"/>
</dbReference>
<name>A0A936F2U6_9BACT</name>
<dbReference type="GO" id="GO:0006171">
    <property type="term" value="P:cAMP biosynthetic process"/>
    <property type="evidence" value="ECO:0007669"/>
    <property type="project" value="TreeGrafter"/>
</dbReference>
<dbReference type="SUPFAM" id="SSF49879">
    <property type="entry name" value="SMAD/FHA domain"/>
    <property type="match status" value="1"/>
</dbReference>
<dbReference type="Pfam" id="PF00498">
    <property type="entry name" value="FHA"/>
    <property type="match status" value="1"/>
</dbReference>
<dbReference type="Pfam" id="PF00211">
    <property type="entry name" value="Guanylate_cyc"/>
    <property type="match status" value="1"/>
</dbReference>
<dbReference type="Pfam" id="PF01590">
    <property type="entry name" value="GAF"/>
    <property type="match status" value="1"/>
</dbReference>
<evidence type="ECO:0000313" key="4">
    <source>
        <dbReference type="EMBL" id="MBK8572620.1"/>
    </source>
</evidence>
<evidence type="ECO:0000259" key="3">
    <source>
        <dbReference type="PROSITE" id="PS50125"/>
    </source>
</evidence>
<dbReference type="SMART" id="SM00044">
    <property type="entry name" value="CYCc"/>
    <property type="match status" value="1"/>
</dbReference>
<gene>
    <name evidence="4" type="ORF">IPN91_08235</name>
</gene>
<dbReference type="EMBL" id="JADKCH010000006">
    <property type="protein sequence ID" value="MBK8572620.1"/>
    <property type="molecule type" value="Genomic_DNA"/>
</dbReference>